<proteinExistence type="predicted"/>
<name>A0A1B2IVB3_9LACO</name>
<dbReference type="OrthoDB" id="2272381at2"/>
<gene>
    <name evidence="1" type="ORF">AYR63_01845</name>
</gene>
<reference evidence="1 2" key="1">
    <citation type="submission" date="2016-03" db="EMBL/GenBank/DDBJ databases">
        <title>Pediococcus and Lactobacillus from brewery environment - whole genome sequencing and assembly.</title>
        <authorList>
            <person name="Behr J."/>
            <person name="Geissler A.J."/>
            <person name="Vogel R.F."/>
        </authorList>
    </citation>
    <scope>NUCLEOTIDE SEQUENCE [LARGE SCALE GENOMIC DNA]</scope>
    <source>
        <strain evidence="1 2">TMW 1.1995</strain>
    </source>
</reference>
<organism evidence="1 2">
    <name type="scientific">Secundilactobacillus paracollinoides</name>
    <dbReference type="NCBI Taxonomy" id="240427"/>
    <lineage>
        <taxon>Bacteria</taxon>
        <taxon>Bacillati</taxon>
        <taxon>Bacillota</taxon>
        <taxon>Bacilli</taxon>
        <taxon>Lactobacillales</taxon>
        <taxon>Lactobacillaceae</taxon>
        <taxon>Secundilactobacillus</taxon>
    </lineage>
</organism>
<keyword evidence="2" id="KW-1185">Reference proteome</keyword>
<evidence type="ECO:0000313" key="2">
    <source>
        <dbReference type="Proteomes" id="UP000093267"/>
    </source>
</evidence>
<accession>A0A1B2IVB3</accession>
<protein>
    <submittedName>
        <fullName evidence="1">Uncharacterized protein</fullName>
    </submittedName>
</protein>
<evidence type="ECO:0000313" key="1">
    <source>
        <dbReference type="EMBL" id="ANZ66006.1"/>
    </source>
</evidence>
<dbReference type="Proteomes" id="UP000093267">
    <property type="component" value="Chromosome"/>
</dbReference>
<sequence>MKCLISEMDRNILMNSNFLKATPELGEIYKLLTNSKHLEDSDVDNQALRMKIKRQVSEWVHASLGEWKVENTKSPHLVSEAEKREAKFRCAFCNSKLTRTVMFLYNESNNREIILGSDCAKKVDSPEFMISEHIAKNSVQLGRLEHLETIYTQLEDCIKRGQARNKGLEFITSKRLDDAFDKNFETLERAVKRYLKTGFFIGTAKKIPTYIVKFKHIVDRVDQFEKNAKLEPQLYLSKYTVMDENRINPDGIITIISEVKENGGKISTEVASQLFNFNFLETVGIKYQRNTLLSKYRVSATNDGEFSIVLSLKNMIYDFNVGSKYLIKQIGYPIISGETADIGTKIREHLIPSNETSQRFLIDFERNILPRNNYREYIVTSQKVWKNSVNKYKTDWLQENYGNRLFYKTPDDGKIVEFNRNNVVQMMLNYKMDMVCDLNSSELIKVTDSAFKNEDELSQNIRTSFDSEQMF</sequence>
<dbReference type="RefSeq" id="WP_065901341.1">
    <property type="nucleotide sequence ID" value="NZ_CP014912.1"/>
</dbReference>
<dbReference type="EMBL" id="CP014924">
    <property type="protein sequence ID" value="ANZ66006.1"/>
    <property type="molecule type" value="Genomic_DNA"/>
</dbReference>
<dbReference type="AlphaFoldDB" id="A0A1B2IVB3"/>